<dbReference type="RefSeq" id="WP_244458317.1">
    <property type="nucleotide sequence ID" value="NZ_AP025637.1"/>
</dbReference>
<organism evidence="7 8">
    <name type="scientific">Roseomonas fluvialis</name>
    <dbReference type="NCBI Taxonomy" id="1750527"/>
    <lineage>
        <taxon>Bacteria</taxon>
        <taxon>Pseudomonadati</taxon>
        <taxon>Pseudomonadota</taxon>
        <taxon>Alphaproteobacteria</taxon>
        <taxon>Acetobacterales</taxon>
        <taxon>Roseomonadaceae</taxon>
        <taxon>Roseomonas</taxon>
    </lineage>
</organism>
<sequence length="214" mass="22491">MRAVLIWLAVAAALGVPVVAAASSPLLAWRDAVYVAAGLAGVVAFGLLLLQPLLAGGYLPGVRMRIGRRVHAWVGAGIVLAVVVHVAALWLTSPPDVIDALLLRSPTPFSAWGVVAMWAVFATGLLAVLRGRLRLRLIVWRLCHMALALVIVVGTVVHALLIDGTMEIVSKLALSTLVVAAGVKVVLDLRLLAGLHRLARRDGRAGGSRSDELV</sequence>
<reference evidence="7 8" key="1">
    <citation type="journal article" date="2016" name="Microbes Environ.">
        <title>Phylogenetically diverse aerobic anoxygenic phototrophic bacteria isolated from epilithic biofilms in Tama river, Japan.</title>
        <authorList>
            <person name="Hirose S."/>
            <person name="Matsuura K."/>
            <person name="Haruta S."/>
        </authorList>
    </citation>
    <scope>NUCLEOTIDE SEQUENCE [LARGE SCALE GENOMIC DNA]</scope>
    <source>
        <strain evidence="7 8">S08</strain>
    </source>
</reference>
<evidence type="ECO:0000313" key="7">
    <source>
        <dbReference type="EMBL" id="BDG71021.1"/>
    </source>
</evidence>
<protein>
    <submittedName>
        <fullName evidence="7">Ferric reductase</fullName>
    </submittedName>
</protein>
<evidence type="ECO:0000313" key="8">
    <source>
        <dbReference type="Proteomes" id="UP000831327"/>
    </source>
</evidence>
<feature type="transmembrane region" description="Helical" evidence="5">
    <location>
        <begin position="111"/>
        <end position="130"/>
    </location>
</feature>
<evidence type="ECO:0000256" key="2">
    <source>
        <dbReference type="ARBA" id="ARBA00022692"/>
    </source>
</evidence>
<evidence type="ECO:0000256" key="4">
    <source>
        <dbReference type="ARBA" id="ARBA00023136"/>
    </source>
</evidence>
<feature type="transmembrane region" description="Helical" evidence="5">
    <location>
        <begin position="142"/>
        <end position="162"/>
    </location>
</feature>
<name>A0ABN6NXV0_9PROT</name>
<keyword evidence="3 5" id="KW-1133">Transmembrane helix</keyword>
<evidence type="ECO:0000256" key="5">
    <source>
        <dbReference type="SAM" id="Phobius"/>
    </source>
</evidence>
<dbReference type="Pfam" id="PF01794">
    <property type="entry name" value="Ferric_reduct"/>
    <property type="match status" value="1"/>
</dbReference>
<keyword evidence="4 5" id="KW-0472">Membrane</keyword>
<dbReference type="Proteomes" id="UP000831327">
    <property type="component" value="Chromosome"/>
</dbReference>
<dbReference type="EMBL" id="AP025637">
    <property type="protein sequence ID" value="BDG71021.1"/>
    <property type="molecule type" value="Genomic_DNA"/>
</dbReference>
<dbReference type="InterPro" id="IPR013130">
    <property type="entry name" value="Fe3_Rdtase_TM_dom"/>
</dbReference>
<feature type="transmembrane region" description="Helical" evidence="5">
    <location>
        <begin position="70"/>
        <end position="91"/>
    </location>
</feature>
<keyword evidence="8" id="KW-1185">Reference proteome</keyword>
<comment type="subcellular location">
    <subcellularLocation>
        <location evidence="1">Membrane</location>
        <topology evidence="1">Multi-pass membrane protein</topology>
    </subcellularLocation>
</comment>
<feature type="domain" description="Ferric oxidoreductase" evidence="6">
    <location>
        <begin position="40"/>
        <end position="154"/>
    </location>
</feature>
<evidence type="ECO:0000259" key="6">
    <source>
        <dbReference type="Pfam" id="PF01794"/>
    </source>
</evidence>
<proteinExistence type="predicted"/>
<feature type="transmembrane region" description="Helical" evidence="5">
    <location>
        <begin position="32"/>
        <end position="50"/>
    </location>
</feature>
<keyword evidence="2 5" id="KW-0812">Transmembrane</keyword>
<feature type="transmembrane region" description="Helical" evidence="5">
    <location>
        <begin position="168"/>
        <end position="187"/>
    </location>
</feature>
<gene>
    <name evidence="7" type="ORF">Rmf_09500</name>
</gene>
<accession>A0ABN6NXV0</accession>
<evidence type="ECO:0000256" key="3">
    <source>
        <dbReference type="ARBA" id="ARBA00022989"/>
    </source>
</evidence>
<evidence type="ECO:0000256" key="1">
    <source>
        <dbReference type="ARBA" id="ARBA00004141"/>
    </source>
</evidence>